<feature type="domain" description="Thiamine pyrophosphate enzyme central" evidence="4">
    <location>
        <begin position="188"/>
        <end position="320"/>
    </location>
</feature>
<sequence>MKASDLFVKCLESEDVKYVFGIPGEETNDLVLSISGSKTIRFILVRHEQAAAFMADVYGRLTNKVGVCLATLGPGATNLATGVANSNMDRSPILAITGQTSTNQMHKESHQNMDPVIMFTPITKWTWSIRDAEGIPEIVRRAFKIALEEKKGAAHLELPVDVARMNSSNKPLNKKRKNSSDVSCHDLTEAAEMIISSNAPIVLVGNGCIRNRSSNAVRNLLDVTGIYSVNTFMGKGVISDNSVTHLGTIGIKESDYALRALRLADLVITIGYDLVEYSPQNWNSTIPMKRIIHFDFTTAETDNYYDPDLEISGNIELGINSLLKSLNSLKPGFRIQKSQREKTITTLKIFQSIKSEIENRIYKFKDDLSYPIKPEKLINDVRELLLSDDILISDVGAHKLWIAKIYKTFEPNTCIISNGFCSMGFALPGAIAAKLEFPSKGVVAMCGDGGFLMNVQELETAVRLEVPVIVIVWCDSDLGMISTKQSLELGKSVYTRFQNPDFVKLAESFGAIGYKVEKTEDFKQILQRAKSSTRKPVVIAIDIDASRNRLLFEMGDNAIG</sequence>
<evidence type="ECO:0000259" key="4">
    <source>
        <dbReference type="Pfam" id="PF00205"/>
    </source>
</evidence>
<keyword evidence="8" id="KW-1185">Reference proteome</keyword>
<feature type="domain" description="Thiamine pyrophosphate enzyme TPP-binding" evidence="5">
    <location>
        <begin position="394"/>
        <end position="540"/>
    </location>
</feature>
<dbReference type="EMBL" id="LR216287">
    <property type="protein sequence ID" value="VFJ12784.1"/>
    <property type="molecule type" value="Genomic_DNA"/>
</dbReference>
<reference evidence="7 8" key="1">
    <citation type="submission" date="2019-02" db="EMBL/GenBank/DDBJ databases">
        <authorList>
            <person name="Lehtovirta-Morley E L."/>
        </authorList>
    </citation>
    <scope>NUCLEOTIDE SEQUENCE [LARGE SCALE GENOMIC DNA]</scope>
    <source>
        <strain evidence="7">NFRAN1</strain>
    </source>
</reference>
<dbReference type="PROSITE" id="PS00187">
    <property type="entry name" value="TPP_ENZYMES"/>
    <property type="match status" value="1"/>
</dbReference>
<keyword evidence="7" id="KW-0808">Transferase</keyword>
<dbReference type="PANTHER" id="PTHR18968">
    <property type="entry name" value="THIAMINE PYROPHOSPHATE ENZYMES"/>
    <property type="match status" value="1"/>
</dbReference>
<name>A0A484I957_9ARCH</name>
<evidence type="ECO:0000256" key="1">
    <source>
        <dbReference type="ARBA" id="ARBA00007812"/>
    </source>
</evidence>
<dbReference type="AlphaFoldDB" id="A0A484I957"/>
<dbReference type="Gene3D" id="3.40.50.1220">
    <property type="entry name" value="TPP-binding domain"/>
    <property type="match status" value="1"/>
</dbReference>
<dbReference type="GO" id="GO:0050660">
    <property type="term" value="F:flavin adenine dinucleotide binding"/>
    <property type="evidence" value="ECO:0007669"/>
    <property type="project" value="TreeGrafter"/>
</dbReference>
<dbReference type="InterPro" id="IPR029035">
    <property type="entry name" value="DHS-like_NAD/FAD-binding_dom"/>
</dbReference>
<accession>A0A484I957</accession>
<dbReference type="EC" id="2.2.1.6" evidence="7"/>
<evidence type="ECO:0000259" key="6">
    <source>
        <dbReference type="Pfam" id="PF02776"/>
    </source>
</evidence>
<dbReference type="GO" id="GO:0000287">
    <property type="term" value="F:magnesium ion binding"/>
    <property type="evidence" value="ECO:0007669"/>
    <property type="project" value="InterPro"/>
</dbReference>
<dbReference type="SUPFAM" id="SSF52518">
    <property type="entry name" value="Thiamin diphosphate-binding fold (THDP-binding)"/>
    <property type="match status" value="2"/>
</dbReference>
<organism evidence="7 8">
    <name type="scientific">Candidatus Nitrosocosmicus franklandianus</name>
    <dbReference type="NCBI Taxonomy" id="1798806"/>
    <lineage>
        <taxon>Archaea</taxon>
        <taxon>Nitrososphaerota</taxon>
        <taxon>Nitrososphaeria</taxon>
        <taxon>Nitrososphaerales</taxon>
        <taxon>Nitrososphaeraceae</taxon>
        <taxon>Candidatus Nitrosocosmicus</taxon>
    </lineage>
</organism>
<evidence type="ECO:0000313" key="8">
    <source>
        <dbReference type="Proteomes" id="UP000294299"/>
    </source>
</evidence>
<dbReference type="InterPro" id="IPR012000">
    <property type="entry name" value="Thiamin_PyroP_enz_cen_dom"/>
</dbReference>
<comment type="similarity">
    <text evidence="1 3">Belongs to the TPP enzyme family.</text>
</comment>
<evidence type="ECO:0000256" key="2">
    <source>
        <dbReference type="ARBA" id="ARBA00023052"/>
    </source>
</evidence>
<gene>
    <name evidence="7" type="primary">alsS</name>
    <name evidence="7" type="ORF">NFRAN_0463</name>
</gene>
<dbReference type="RefSeq" id="WP_134482833.1">
    <property type="nucleotide sequence ID" value="NZ_LR216287.1"/>
</dbReference>
<dbReference type="InterPro" id="IPR011766">
    <property type="entry name" value="TPP_enzyme_TPP-bd"/>
</dbReference>
<dbReference type="InterPro" id="IPR045229">
    <property type="entry name" value="TPP_enz"/>
</dbReference>
<dbReference type="Pfam" id="PF00205">
    <property type="entry name" value="TPP_enzyme_M"/>
    <property type="match status" value="1"/>
</dbReference>
<dbReference type="PANTHER" id="PTHR18968:SF129">
    <property type="entry name" value="ACETOLACTATE SYNTHASE"/>
    <property type="match status" value="1"/>
</dbReference>
<evidence type="ECO:0000259" key="5">
    <source>
        <dbReference type="Pfam" id="PF02775"/>
    </source>
</evidence>
<dbReference type="GO" id="GO:0005948">
    <property type="term" value="C:acetolactate synthase complex"/>
    <property type="evidence" value="ECO:0007669"/>
    <property type="project" value="TreeGrafter"/>
</dbReference>
<dbReference type="KEGG" id="nfn:NFRAN_0463"/>
<dbReference type="GO" id="GO:0030976">
    <property type="term" value="F:thiamine pyrophosphate binding"/>
    <property type="evidence" value="ECO:0007669"/>
    <property type="project" value="InterPro"/>
</dbReference>
<proteinExistence type="inferred from homology"/>
<protein>
    <submittedName>
        <fullName evidence="7">Acetolactate synthase</fullName>
        <ecNumber evidence="7">2.2.1.6</ecNumber>
    </submittedName>
</protein>
<dbReference type="SUPFAM" id="SSF52467">
    <property type="entry name" value="DHS-like NAD/FAD-binding domain"/>
    <property type="match status" value="1"/>
</dbReference>
<dbReference type="OrthoDB" id="6837at2157"/>
<evidence type="ECO:0000256" key="3">
    <source>
        <dbReference type="RuleBase" id="RU362132"/>
    </source>
</evidence>
<dbReference type="GeneID" id="39420000"/>
<dbReference type="Pfam" id="PF02775">
    <property type="entry name" value="TPP_enzyme_C"/>
    <property type="match status" value="1"/>
</dbReference>
<dbReference type="InterPro" id="IPR029061">
    <property type="entry name" value="THDP-binding"/>
</dbReference>
<keyword evidence="2 3" id="KW-0786">Thiamine pyrophosphate</keyword>
<feature type="domain" description="Thiamine pyrophosphate enzyme N-terminal TPP-binding" evidence="6">
    <location>
        <begin position="1"/>
        <end position="114"/>
    </location>
</feature>
<dbReference type="NCBIfam" id="NF006187">
    <property type="entry name" value="PRK08322.1"/>
    <property type="match status" value="1"/>
</dbReference>
<dbReference type="InterPro" id="IPR012001">
    <property type="entry name" value="Thiamin_PyroP_enz_TPP-bd_dom"/>
</dbReference>
<dbReference type="Pfam" id="PF02776">
    <property type="entry name" value="TPP_enzyme_N"/>
    <property type="match status" value="1"/>
</dbReference>
<dbReference type="GO" id="GO:0044272">
    <property type="term" value="P:sulfur compound biosynthetic process"/>
    <property type="evidence" value="ECO:0007669"/>
    <property type="project" value="UniProtKB-ARBA"/>
</dbReference>
<dbReference type="GO" id="GO:0003984">
    <property type="term" value="F:acetolactate synthase activity"/>
    <property type="evidence" value="ECO:0007669"/>
    <property type="project" value="UniProtKB-EC"/>
</dbReference>
<dbReference type="FunFam" id="3.40.50.970:FF:000007">
    <property type="entry name" value="Acetolactate synthase"/>
    <property type="match status" value="1"/>
</dbReference>
<dbReference type="InterPro" id="IPR000399">
    <property type="entry name" value="TPP-bd_CS"/>
</dbReference>
<dbReference type="CDD" id="cd07035">
    <property type="entry name" value="TPP_PYR_POX_like"/>
    <property type="match status" value="1"/>
</dbReference>
<dbReference type="GO" id="GO:0009097">
    <property type="term" value="P:isoleucine biosynthetic process"/>
    <property type="evidence" value="ECO:0007669"/>
    <property type="project" value="TreeGrafter"/>
</dbReference>
<dbReference type="Gene3D" id="3.40.50.970">
    <property type="match status" value="2"/>
</dbReference>
<dbReference type="GO" id="GO:0009099">
    <property type="term" value="P:L-valine biosynthetic process"/>
    <property type="evidence" value="ECO:0007669"/>
    <property type="project" value="TreeGrafter"/>
</dbReference>
<evidence type="ECO:0000313" key="7">
    <source>
        <dbReference type="EMBL" id="VFJ12784.1"/>
    </source>
</evidence>
<dbReference type="Proteomes" id="UP000294299">
    <property type="component" value="Chromosome NFRAN"/>
</dbReference>